<accession>A0A0F9WFB8</accession>
<evidence type="ECO:0000313" key="1">
    <source>
        <dbReference type="EMBL" id="KKN76973.1"/>
    </source>
</evidence>
<sequence length="68" mass="8125">MSEKLFKDFKPNYIKWYHYLFLWAFPKYRAIDGNNYTEITKAFGKVFVTKEGKLNYHIGVDPVTKEGK</sequence>
<reference evidence="1" key="1">
    <citation type="journal article" date="2015" name="Nature">
        <title>Complex archaea that bridge the gap between prokaryotes and eukaryotes.</title>
        <authorList>
            <person name="Spang A."/>
            <person name="Saw J.H."/>
            <person name="Jorgensen S.L."/>
            <person name="Zaremba-Niedzwiedzka K."/>
            <person name="Martijn J."/>
            <person name="Lind A.E."/>
            <person name="van Eijk R."/>
            <person name="Schleper C."/>
            <person name="Guy L."/>
            <person name="Ettema T.J."/>
        </authorList>
    </citation>
    <scope>NUCLEOTIDE SEQUENCE</scope>
</reference>
<gene>
    <name evidence="1" type="ORF">LCGC14_0364650</name>
</gene>
<proteinExistence type="predicted"/>
<protein>
    <submittedName>
        <fullName evidence="1">Uncharacterized protein</fullName>
    </submittedName>
</protein>
<name>A0A0F9WFB8_9ZZZZ</name>
<dbReference type="EMBL" id="LAZR01000286">
    <property type="protein sequence ID" value="KKN76973.1"/>
    <property type="molecule type" value="Genomic_DNA"/>
</dbReference>
<comment type="caution">
    <text evidence="1">The sequence shown here is derived from an EMBL/GenBank/DDBJ whole genome shotgun (WGS) entry which is preliminary data.</text>
</comment>
<organism evidence="1">
    <name type="scientific">marine sediment metagenome</name>
    <dbReference type="NCBI Taxonomy" id="412755"/>
    <lineage>
        <taxon>unclassified sequences</taxon>
        <taxon>metagenomes</taxon>
        <taxon>ecological metagenomes</taxon>
    </lineage>
</organism>
<dbReference type="AlphaFoldDB" id="A0A0F9WFB8"/>